<organism evidence="2 3">
    <name type="scientific">Rodentibacter rarus</name>
    <dbReference type="NCBI Taxonomy" id="1908260"/>
    <lineage>
        <taxon>Bacteria</taxon>
        <taxon>Pseudomonadati</taxon>
        <taxon>Pseudomonadota</taxon>
        <taxon>Gammaproteobacteria</taxon>
        <taxon>Pasteurellales</taxon>
        <taxon>Pasteurellaceae</taxon>
        <taxon>Rodentibacter</taxon>
    </lineage>
</organism>
<feature type="transmembrane region" description="Helical" evidence="1">
    <location>
        <begin position="12"/>
        <end position="28"/>
    </location>
</feature>
<keyword evidence="1" id="KW-0472">Membrane</keyword>
<sequence>MKNHQLTQTLKGAFYVAIIALIALIALWQCRPAFANPTDWHNNEVSEQISRQARAEARKLWREENGDWQPNLTPQAEQELLHYTAQKQKEIDRTFKQ</sequence>
<proteinExistence type="predicted"/>
<name>A0A1V3IEJ3_9PAST</name>
<protein>
    <submittedName>
        <fullName evidence="2">Uncharacterized protein</fullName>
    </submittedName>
</protein>
<accession>A0A1V3IEJ3</accession>
<evidence type="ECO:0000313" key="3">
    <source>
        <dbReference type="Proteomes" id="UP000189433"/>
    </source>
</evidence>
<dbReference type="Proteomes" id="UP000189433">
    <property type="component" value="Unassembled WGS sequence"/>
</dbReference>
<keyword evidence="1" id="KW-1133">Transmembrane helix</keyword>
<dbReference type="STRING" id="1908260.BKK50_11200"/>
<keyword evidence="3" id="KW-1185">Reference proteome</keyword>
<dbReference type="EMBL" id="MLHJ01000135">
    <property type="protein sequence ID" value="OOF38995.1"/>
    <property type="molecule type" value="Genomic_DNA"/>
</dbReference>
<keyword evidence="1" id="KW-0812">Transmembrane</keyword>
<dbReference type="AlphaFoldDB" id="A0A1V3IEJ3"/>
<gene>
    <name evidence="2" type="ORF">BKK50_11200</name>
</gene>
<reference evidence="2 3" key="1">
    <citation type="submission" date="2016-10" db="EMBL/GenBank/DDBJ databases">
        <title>Rodentibacter gen. nov. and new species.</title>
        <authorList>
            <person name="Christensen H."/>
        </authorList>
    </citation>
    <scope>NUCLEOTIDE SEQUENCE [LARGE SCALE GENOMIC DNA]</scope>
    <source>
        <strain evidence="2 3">CCUG17206</strain>
    </source>
</reference>
<evidence type="ECO:0000256" key="1">
    <source>
        <dbReference type="SAM" id="Phobius"/>
    </source>
</evidence>
<evidence type="ECO:0000313" key="2">
    <source>
        <dbReference type="EMBL" id="OOF38995.1"/>
    </source>
</evidence>
<comment type="caution">
    <text evidence="2">The sequence shown here is derived from an EMBL/GenBank/DDBJ whole genome shotgun (WGS) entry which is preliminary data.</text>
</comment>